<dbReference type="InterPro" id="IPR023982">
    <property type="entry name" value="CHP04029_CMD-like"/>
</dbReference>
<dbReference type="InterPro" id="IPR004675">
    <property type="entry name" value="AhpD_core"/>
</dbReference>
<name>A0A2Z2J2C4_CORST</name>
<dbReference type="NCBIfam" id="TIGR00778">
    <property type="entry name" value="ahpD_dom"/>
    <property type="match status" value="1"/>
</dbReference>
<dbReference type="PANTHER" id="PTHR35446">
    <property type="entry name" value="SI:CH211-175M2.5"/>
    <property type="match status" value="1"/>
</dbReference>
<evidence type="ECO:0000259" key="1">
    <source>
        <dbReference type="Pfam" id="PF02627"/>
    </source>
</evidence>
<gene>
    <name evidence="2" type="ORF">CBE89_03820</name>
</gene>
<dbReference type="KEGG" id="cstr:CBE89_03820"/>
<keyword evidence="2" id="KW-0560">Oxidoreductase</keyword>
<dbReference type="SUPFAM" id="SSF69118">
    <property type="entry name" value="AhpD-like"/>
    <property type="match status" value="2"/>
</dbReference>
<dbReference type="NCBIfam" id="TIGR01926">
    <property type="entry name" value="peroxid_rel"/>
    <property type="match status" value="1"/>
</dbReference>
<sequence length="408" mass="44447">MADIINQLAEVSPEIAELRSRRPDALANAQLSFEALLEPAEEGTFPFTERYAVAAFVAGIYQSTNARDFYAELLADDAPAELNAAVQEAIAHGISVGPYADAEDISGDAAGFITFESVAGLGERLVAAFDFAHLLVFHPKDAAPEAIGHLQAASWSDDDIVTLAQLISFLSFQLRVIHGLMVLGGSTASAPETERKAGVAKPGWQNHERTLTPDVHSPEGFVNHSLGWKPWLAPLSKDEFTPEHIDALIRPERIDSEYFRLLARDTAALKARTLTDLDIFYNTDGGMGRAERELAATVVSRFNGCEFCASVHQQRSKDEGGDADAVDRLLFEGPDADLGSEQWGVIRDASRELTHTPFAFNSGCVTKLRGVGFDDLAIIDLINSASFFNWANRLMLTIGAPDVPKRYR</sequence>
<dbReference type="NCBIfam" id="TIGR04030">
    <property type="entry name" value="perox_Avi_7169"/>
    <property type="match status" value="1"/>
</dbReference>
<dbReference type="Proteomes" id="UP000250197">
    <property type="component" value="Chromosome"/>
</dbReference>
<dbReference type="GO" id="GO:0051920">
    <property type="term" value="F:peroxiredoxin activity"/>
    <property type="evidence" value="ECO:0007669"/>
    <property type="project" value="InterPro"/>
</dbReference>
<reference evidence="2 3" key="1">
    <citation type="submission" date="2017-05" db="EMBL/GenBank/DDBJ databases">
        <title>Complete genome sequence of Corynebacterium striatum KC-Na-1 isolated from Neophocaena asiaeorientalis in Korea.</title>
        <authorList>
            <person name="Kim J.H."/>
            <person name="Lee K."/>
        </authorList>
    </citation>
    <scope>NUCLEOTIDE SEQUENCE [LARGE SCALE GENOMIC DNA]</scope>
    <source>
        <strain evidence="2 3">KC-Na-01</strain>
    </source>
</reference>
<evidence type="ECO:0000313" key="2">
    <source>
        <dbReference type="EMBL" id="ART20711.1"/>
    </source>
</evidence>
<dbReference type="Pfam" id="PF02627">
    <property type="entry name" value="CMD"/>
    <property type="match status" value="1"/>
</dbReference>
<dbReference type="InterPro" id="IPR010195">
    <property type="entry name" value="Uncharacterised_peroxidase-rel"/>
</dbReference>
<feature type="domain" description="Carboxymuconolactone decarboxylase-like" evidence="1">
    <location>
        <begin position="269"/>
        <end position="330"/>
    </location>
</feature>
<dbReference type="NCBIfam" id="TIGR04029">
    <property type="entry name" value="CMD_Avi_7170"/>
    <property type="match status" value="1"/>
</dbReference>
<proteinExistence type="predicted"/>
<keyword evidence="2" id="KW-0575">Peroxidase</keyword>
<dbReference type="Gene3D" id="1.20.1290.10">
    <property type="entry name" value="AhpD-like"/>
    <property type="match status" value="2"/>
</dbReference>
<dbReference type="InterPro" id="IPR023923">
    <property type="entry name" value="AhpD_Avi7169"/>
</dbReference>
<evidence type="ECO:0000313" key="3">
    <source>
        <dbReference type="Proteomes" id="UP000250197"/>
    </source>
</evidence>
<accession>A0A2Z2J2C4</accession>
<dbReference type="EMBL" id="CP021252">
    <property type="protein sequence ID" value="ART20711.1"/>
    <property type="molecule type" value="Genomic_DNA"/>
</dbReference>
<organism evidence="2 3">
    <name type="scientific">Corynebacterium striatum</name>
    <dbReference type="NCBI Taxonomy" id="43770"/>
    <lineage>
        <taxon>Bacteria</taxon>
        <taxon>Bacillati</taxon>
        <taxon>Actinomycetota</taxon>
        <taxon>Actinomycetes</taxon>
        <taxon>Mycobacteriales</taxon>
        <taxon>Corynebacteriaceae</taxon>
        <taxon>Corynebacterium</taxon>
    </lineage>
</organism>
<dbReference type="InterPro" id="IPR029032">
    <property type="entry name" value="AhpD-like"/>
</dbReference>
<protein>
    <submittedName>
        <fullName evidence="2">Alkylhydroperoxidase</fullName>
    </submittedName>
</protein>
<dbReference type="PANTHER" id="PTHR35446:SF2">
    <property type="entry name" value="CARBOXYMUCONOLACTONE DECARBOXYLASE-LIKE DOMAIN-CONTAINING PROTEIN"/>
    <property type="match status" value="1"/>
</dbReference>
<dbReference type="AlphaFoldDB" id="A0A2Z2J2C4"/>
<dbReference type="InterPro" id="IPR003779">
    <property type="entry name" value="CMD-like"/>
</dbReference>
<dbReference type="RefSeq" id="WP_086890851.1">
    <property type="nucleotide sequence ID" value="NZ_CP021252.1"/>
</dbReference>